<dbReference type="PANTHER" id="PTHR11122:SF13">
    <property type="entry name" value="GLUCOSE-6-PHOSPHATE 1-EPIMERASE"/>
    <property type="match status" value="1"/>
</dbReference>
<evidence type="ECO:0000313" key="2">
    <source>
        <dbReference type="Proteomes" id="UP000317638"/>
    </source>
</evidence>
<dbReference type="OrthoDB" id="9790727at2"/>
<name>A0A553K220_9ACTN</name>
<gene>
    <name evidence="1" type="ORF">FOJ82_06430</name>
</gene>
<reference evidence="1 2" key="1">
    <citation type="submission" date="2019-07" db="EMBL/GenBank/DDBJ databases">
        <authorList>
            <person name="Zhou L.-Y."/>
        </authorList>
    </citation>
    <scope>NUCLEOTIDE SEQUENCE [LARGE SCALE GENOMIC DNA]</scope>
    <source>
        <strain evidence="1 2">YIM 101269</strain>
    </source>
</reference>
<evidence type="ECO:0008006" key="3">
    <source>
        <dbReference type="Google" id="ProtNLM"/>
    </source>
</evidence>
<protein>
    <recommendedName>
        <fullName evidence="3">Glucose-6-phosphate 1-epimerase</fullName>
    </recommendedName>
</protein>
<dbReference type="GO" id="GO:0030246">
    <property type="term" value="F:carbohydrate binding"/>
    <property type="evidence" value="ECO:0007669"/>
    <property type="project" value="InterPro"/>
</dbReference>
<keyword evidence="2" id="KW-1185">Reference proteome</keyword>
<dbReference type="InterPro" id="IPR014718">
    <property type="entry name" value="GH-type_carb-bd"/>
</dbReference>
<dbReference type="EMBL" id="VKKG01000002">
    <property type="protein sequence ID" value="TRY18747.1"/>
    <property type="molecule type" value="Genomic_DNA"/>
</dbReference>
<dbReference type="InterPro" id="IPR008183">
    <property type="entry name" value="Aldose_1/G6P_1-epimerase"/>
</dbReference>
<dbReference type="GO" id="GO:0016853">
    <property type="term" value="F:isomerase activity"/>
    <property type="evidence" value="ECO:0007669"/>
    <property type="project" value="InterPro"/>
</dbReference>
<sequence length="286" mass="30619">MATPEEFAAAGVRSISNPHCTATAMDLGATVLSWRPAGDDEVLFVSRDAAVGEGLEIHGGIPICAPWFGQGRDEVEVPAPHGLVRWVPWQLSSQSEDEHGTRLVWELEAVDVAHLPGAENYPSDLWFRYEANFGRDLTVRFTVGSPTTEFVLDEALHTYFAVPGGGARILGLDGTQMRDHTVSPPVSRSTDGDPELPAALNAVHRHSGEVALVGPDRTIRIRSGKAASIVVWNPGPDVPPAFAADEWDQMVCIEVGNVQRDAVTVLAGGSHTMVMTISVEARSATA</sequence>
<dbReference type="RefSeq" id="WP_143937639.1">
    <property type="nucleotide sequence ID" value="NZ_VKKG01000002.1"/>
</dbReference>
<accession>A0A553K220</accession>
<proteinExistence type="predicted"/>
<dbReference type="Pfam" id="PF01263">
    <property type="entry name" value="Aldose_epim"/>
    <property type="match status" value="1"/>
</dbReference>
<evidence type="ECO:0000313" key="1">
    <source>
        <dbReference type="EMBL" id="TRY18747.1"/>
    </source>
</evidence>
<dbReference type="InterPro" id="IPR011013">
    <property type="entry name" value="Gal_mutarotase_sf_dom"/>
</dbReference>
<dbReference type="PANTHER" id="PTHR11122">
    <property type="entry name" value="APOSPORY-ASSOCIATED PROTEIN C-RELATED"/>
    <property type="match status" value="1"/>
</dbReference>
<dbReference type="SUPFAM" id="SSF74650">
    <property type="entry name" value="Galactose mutarotase-like"/>
    <property type="match status" value="1"/>
</dbReference>
<organism evidence="1 2">
    <name type="scientific">Tessaracoccus rhinocerotis</name>
    <dbReference type="NCBI Taxonomy" id="1689449"/>
    <lineage>
        <taxon>Bacteria</taxon>
        <taxon>Bacillati</taxon>
        <taxon>Actinomycetota</taxon>
        <taxon>Actinomycetes</taxon>
        <taxon>Propionibacteriales</taxon>
        <taxon>Propionibacteriaceae</taxon>
        <taxon>Tessaracoccus</taxon>
    </lineage>
</organism>
<dbReference type="Proteomes" id="UP000317638">
    <property type="component" value="Unassembled WGS sequence"/>
</dbReference>
<dbReference type="Gene3D" id="2.70.98.10">
    <property type="match status" value="1"/>
</dbReference>
<comment type="caution">
    <text evidence="1">The sequence shown here is derived from an EMBL/GenBank/DDBJ whole genome shotgun (WGS) entry which is preliminary data.</text>
</comment>
<dbReference type="AlphaFoldDB" id="A0A553K220"/>
<dbReference type="GO" id="GO:0005975">
    <property type="term" value="P:carbohydrate metabolic process"/>
    <property type="evidence" value="ECO:0007669"/>
    <property type="project" value="InterPro"/>
</dbReference>